<evidence type="ECO:0008006" key="3">
    <source>
        <dbReference type="Google" id="ProtNLM"/>
    </source>
</evidence>
<dbReference type="InterPro" id="IPR021457">
    <property type="entry name" value="DUF3108"/>
</dbReference>
<evidence type="ECO:0000313" key="1">
    <source>
        <dbReference type="EMBL" id="OAG27951.1"/>
    </source>
</evidence>
<accession>A0A177E8Y5</accession>
<gene>
    <name evidence="1" type="ORF">TH606_04240</name>
</gene>
<proteinExistence type="predicted"/>
<keyword evidence="2" id="KW-1185">Reference proteome</keyword>
<dbReference type="Proteomes" id="UP000076964">
    <property type="component" value="Unassembled WGS sequence"/>
</dbReference>
<dbReference type="STRING" id="1795632.TH606_04240"/>
<evidence type="ECO:0000313" key="2">
    <source>
        <dbReference type="Proteomes" id="UP000076964"/>
    </source>
</evidence>
<reference evidence="1 2" key="1">
    <citation type="submission" date="2016-02" db="EMBL/GenBank/DDBJ databases">
        <title>Draft genome sequence of Thermodesulfatator sp. S606.</title>
        <authorList>
            <person name="Lai Q."/>
            <person name="Cao J."/>
            <person name="Dupont S."/>
            <person name="Shao Z."/>
            <person name="Jebbar M."/>
            <person name="Alain K."/>
        </authorList>
    </citation>
    <scope>NUCLEOTIDE SEQUENCE [LARGE SCALE GENOMIC DNA]</scope>
    <source>
        <strain evidence="1 2">S606</strain>
    </source>
</reference>
<name>A0A177E8Y5_9BACT</name>
<dbReference type="EMBL" id="LSFI01000016">
    <property type="protein sequence ID" value="OAG27951.1"/>
    <property type="molecule type" value="Genomic_DNA"/>
</dbReference>
<sequence>MKNLIISFILLWCFLPWPAKAVEKQVYHYKVSWLAIPAGQIKVTVIKSGSRTKLIAKAWTTGFVRMLLPFESTWTTWLDPEGYPRRSRIYRVERGKAVLKEFIYDQQRGKVIRYKNGRKEKEIKLKHYPVHDELSAFYASMNTIMEKPGEEKTFWIFAKDKANQALLKYLKDENINTVCGRLKTQKMEVTFGFQSELIERSKKAYLWLARKLVIKAQGELTLGHITAGLTNLPCKGGKK</sequence>
<dbReference type="OrthoDB" id="9799460at2"/>
<protein>
    <recommendedName>
        <fullName evidence="3">DUF3108 domain-containing protein</fullName>
    </recommendedName>
</protein>
<dbReference type="AlphaFoldDB" id="A0A177E8Y5"/>
<dbReference type="Pfam" id="PF11306">
    <property type="entry name" value="DUF3108"/>
    <property type="match status" value="1"/>
</dbReference>
<dbReference type="RefSeq" id="WP_068541574.1">
    <property type="nucleotide sequence ID" value="NZ_LSFI01000016.1"/>
</dbReference>
<comment type="caution">
    <text evidence="1">The sequence shown here is derived from an EMBL/GenBank/DDBJ whole genome shotgun (WGS) entry which is preliminary data.</text>
</comment>
<organism evidence="1 2">
    <name type="scientific">Thermodesulfatator autotrophicus</name>
    <dbReference type="NCBI Taxonomy" id="1795632"/>
    <lineage>
        <taxon>Bacteria</taxon>
        <taxon>Pseudomonadati</taxon>
        <taxon>Thermodesulfobacteriota</taxon>
        <taxon>Thermodesulfobacteria</taxon>
        <taxon>Thermodesulfobacteriales</taxon>
        <taxon>Thermodesulfatatoraceae</taxon>
        <taxon>Thermodesulfatator</taxon>
    </lineage>
</organism>